<protein>
    <submittedName>
        <fullName evidence="8">Putative NUDIX hydrolase</fullName>
    </submittedName>
</protein>
<dbReference type="GO" id="GO:0046872">
    <property type="term" value="F:metal ion binding"/>
    <property type="evidence" value="ECO:0007669"/>
    <property type="project" value="UniProtKB-KW"/>
</dbReference>
<evidence type="ECO:0000256" key="2">
    <source>
        <dbReference type="ARBA" id="ARBA00001946"/>
    </source>
</evidence>
<dbReference type="InterPro" id="IPR045121">
    <property type="entry name" value="CoAse"/>
</dbReference>
<sequence>MLPADLGLRLDGVHDELDDPGHLRFAAVIGLLLEHEAASEGPSLVLIERSGALRQHAGQIAFPGGKPEPDDRDLLDTALREASEEVGLPRELVSVAGRLSPVPTPTGYMIVPYIGRVRAAWQPERASAEVERVLTPSLRTLMDPAIHRLTGTVDWQGQSYDLHEFAIAEPPLWGATARMVWDLLERIRG</sequence>
<comment type="cofactor">
    <cofactor evidence="2">
        <name>Mg(2+)</name>
        <dbReference type="ChEBI" id="CHEBI:18420"/>
    </cofactor>
</comment>
<keyword evidence="6" id="KW-0464">Manganese</keyword>
<proteinExistence type="predicted"/>
<dbReference type="Proteomes" id="UP000237968">
    <property type="component" value="Unassembled WGS sequence"/>
</dbReference>
<dbReference type="PROSITE" id="PS51462">
    <property type="entry name" value="NUDIX"/>
    <property type="match status" value="1"/>
</dbReference>
<keyword evidence="9" id="KW-1185">Reference proteome</keyword>
<keyword evidence="5" id="KW-0460">Magnesium</keyword>
<evidence type="ECO:0000256" key="4">
    <source>
        <dbReference type="ARBA" id="ARBA00022801"/>
    </source>
</evidence>
<dbReference type="Pfam" id="PF00293">
    <property type="entry name" value="NUDIX"/>
    <property type="match status" value="1"/>
</dbReference>
<dbReference type="EMBL" id="PVNK01000292">
    <property type="protein sequence ID" value="PRP90161.1"/>
    <property type="molecule type" value="Genomic_DNA"/>
</dbReference>
<comment type="cofactor">
    <cofactor evidence="1">
        <name>Mn(2+)</name>
        <dbReference type="ChEBI" id="CHEBI:29035"/>
    </cofactor>
</comment>
<evidence type="ECO:0000313" key="8">
    <source>
        <dbReference type="EMBL" id="PRP90161.1"/>
    </source>
</evidence>
<dbReference type="RefSeq" id="WP_106395827.1">
    <property type="nucleotide sequence ID" value="NZ_PVNK01000292.1"/>
</dbReference>
<dbReference type="SUPFAM" id="SSF55811">
    <property type="entry name" value="Nudix"/>
    <property type="match status" value="1"/>
</dbReference>
<evidence type="ECO:0000256" key="1">
    <source>
        <dbReference type="ARBA" id="ARBA00001936"/>
    </source>
</evidence>
<dbReference type="CDD" id="cd03426">
    <property type="entry name" value="NUDIX_CoAse_Nudt7"/>
    <property type="match status" value="1"/>
</dbReference>
<dbReference type="GO" id="GO:0010945">
    <property type="term" value="F:coenzyme A diphosphatase activity"/>
    <property type="evidence" value="ECO:0007669"/>
    <property type="project" value="InterPro"/>
</dbReference>
<keyword evidence="4 8" id="KW-0378">Hydrolase</keyword>
<dbReference type="PANTHER" id="PTHR12992:SF11">
    <property type="entry name" value="MITOCHONDRIAL COENZYME A DIPHOSPHATASE NUDT8"/>
    <property type="match status" value="1"/>
</dbReference>
<organism evidence="8 9">
    <name type="scientific">Enhygromyxa salina</name>
    <dbReference type="NCBI Taxonomy" id="215803"/>
    <lineage>
        <taxon>Bacteria</taxon>
        <taxon>Pseudomonadati</taxon>
        <taxon>Myxococcota</taxon>
        <taxon>Polyangia</taxon>
        <taxon>Nannocystales</taxon>
        <taxon>Nannocystaceae</taxon>
        <taxon>Enhygromyxa</taxon>
    </lineage>
</organism>
<evidence type="ECO:0000256" key="5">
    <source>
        <dbReference type="ARBA" id="ARBA00022842"/>
    </source>
</evidence>
<evidence type="ECO:0000259" key="7">
    <source>
        <dbReference type="PROSITE" id="PS51462"/>
    </source>
</evidence>
<dbReference type="OrthoDB" id="9802805at2"/>
<dbReference type="Gene3D" id="3.90.79.10">
    <property type="entry name" value="Nucleoside Triphosphate Pyrophosphohydrolase"/>
    <property type="match status" value="1"/>
</dbReference>
<name>A0A2S9XBV6_9BACT</name>
<comment type="caution">
    <text evidence="8">The sequence shown here is derived from an EMBL/GenBank/DDBJ whole genome shotgun (WGS) entry which is preliminary data.</text>
</comment>
<gene>
    <name evidence="8" type="ORF">ENSA5_66830</name>
</gene>
<evidence type="ECO:0000256" key="6">
    <source>
        <dbReference type="ARBA" id="ARBA00023211"/>
    </source>
</evidence>
<reference evidence="8 9" key="1">
    <citation type="submission" date="2018-03" db="EMBL/GenBank/DDBJ databases">
        <title>Draft Genome Sequences of the Obligatory Marine Myxobacteria Enhygromyxa salina SWB005.</title>
        <authorList>
            <person name="Poehlein A."/>
            <person name="Moghaddam J.A."/>
            <person name="Harms H."/>
            <person name="Alanjari M."/>
            <person name="Koenig G.M."/>
            <person name="Daniel R."/>
            <person name="Schaeberle T.F."/>
        </authorList>
    </citation>
    <scope>NUCLEOTIDE SEQUENCE [LARGE SCALE GENOMIC DNA]</scope>
    <source>
        <strain evidence="8 9">SWB005</strain>
    </source>
</reference>
<dbReference type="InterPro" id="IPR000086">
    <property type="entry name" value="NUDIX_hydrolase_dom"/>
</dbReference>
<accession>A0A2S9XBV6</accession>
<dbReference type="PANTHER" id="PTHR12992">
    <property type="entry name" value="NUDIX HYDROLASE"/>
    <property type="match status" value="1"/>
</dbReference>
<dbReference type="AlphaFoldDB" id="A0A2S9XBV6"/>
<evidence type="ECO:0000256" key="3">
    <source>
        <dbReference type="ARBA" id="ARBA00022723"/>
    </source>
</evidence>
<evidence type="ECO:0000313" key="9">
    <source>
        <dbReference type="Proteomes" id="UP000237968"/>
    </source>
</evidence>
<dbReference type="InterPro" id="IPR015797">
    <property type="entry name" value="NUDIX_hydrolase-like_dom_sf"/>
</dbReference>
<feature type="domain" description="Nudix hydrolase" evidence="7">
    <location>
        <begin position="22"/>
        <end position="158"/>
    </location>
</feature>
<keyword evidence="3" id="KW-0479">Metal-binding</keyword>